<dbReference type="Proteomes" id="UP000326396">
    <property type="component" value="Linkage Group LG18"/>
</dbReference>
<accession>A0A5N6NP82</accession>
<dbReference type="AlphaFoldDB" id="A0A5N6NP82"/>
<evidence type="ECO:0000259" key="4">
    <source>
        <dbReference type="Pfam" id="PF11265"/>
    </source>
</evidence>
<keyword evidence="3" id="KW-0812">Transmembrane</keyword>
<organism evidence="5 6">
    <name type="scientific">Mikania micrantha</name>
    <name type="common">bitter vine</name>
    <dbReference type="NCBI Taxonomy" id="192012"/>
    <lineage>
        <taxon>Eukaryota</taxon>
        <taxon>Viridiplantae</taxon>
        <taxon>Streptophyta</taxon>
        <taxon>Embryophyta</taxon>
        <taxon>Tracheophyta</taxon>
        <taxon>Spermatophyta</taxon>
        <taxon>Magnoliopsida</taxon>
        <taxon>eudicotyledons</taxon>
        <taxon>Gunneridae</taxon>
        <taxon>Pentapetalae</taxon>
        <taxon>asterids</taxon>
        <taxon>campanulids</taxon>
        <taxon>Asterales</taxon>
        <taxon>Asteraceae</taxon>
        <taxon>Asteroideae</taxon>
        <taxon>Heliantheae alliance</taxon>
        <taxon>Eupatorieae</taxon>
        <taxon>Mikania</taxon>
    </lineage>
</organism>
<evidence type="ECO:0000256" key="3">
    <source>
        <dbReference type="SAM" id="Phobius"/>
    </source>
</evidence>
<feature type="transmembrane region" description="Helical" evidence="3">
    <location>
        <begin position="15"/>
        <end position="35"/>
    </location>
</feature>
<reference evidence="5 6" key="1">
    <citation type="submission" date="2019-05" db="EMBL/GenBank/DDBJ databases">
        <title>Mikania micrantha, genome provides insights into the molecular mechanism of rapid growth.</title>
        <authorList>
            <person name="Liu B."/>
        </authorList>
    </citation>
    <scope>NUCLEOTIDE SEQUENCE [LARGE SCALE GENOMIC DNA]</scope>
    <source>
        <strain evidence="5">NLD-2019</strain>
        <tissue evidence="5">Leaf</tissue>
    </source>
</reference>
<comment type="similarity">
    <text evidence="1">Belongs to the Mediator complex subunit 25 family.</text>
</comment>
<dbReference type="EMBL" id="SZYD01000010">
    <property type="protein sequence ID" value="KAD4983036.1"/>
    <property type="molecule type" value="Genomic_DNA"/>
</dbReference>
<sequence length="146" mass="16266">MLISWEDSSVRLVRLAYILKLRLMVAIYIAVACLVQRSGWTRNVDYFFEWLSALHFSGGGFCDAAIAEGLGEVLMMFPYANVPQNQHNLGVQRHCIPVAASNSYPLPTPVYCPPIQKIEPSDNSEAQSESRLSDAETIAKVFSQVK</sequence>
<dbReference type="GO" id="GO:0016592">
    <property type="term" value="C:mediator complex"/>
    <property type="evidence" value="ECO:0007669"/>
    <property type="project" value="TreeGrafter"/>
</dbReference>
<protein>
    <recommendedName>
        <fullName evidence="2">Mediator of RNA polymerase II transcription subunit 25</fullName>
    </recommendedName>
</protein>
<keyword evidence="3" id="KW-1133">Transmembrane helix</keyword>
<dbReference type="OrthoDB" id="7690434at2759"/>
<feature type="domain" description="Mediator of RNA polymerase II transcription subunit 25 von Willebrand factor type A" evidence="4">
    <location>
        <begin position="30"/>
        <end position="108"/>
    </location>
</feature>
<gene>
    <name evidence="5" type="ORF">E3N88_19707</name>
</gene>
<dbReference type="GO" id="GO:0045944">
    <property type="term" value="P:positive regulation of transcription by RNA polymerase II"/>
    <property type="evidence" value="ECO:0007669"/>
    <property type="project" value="TreeGrafter"/>
</dbReference>
<proteinExistence type="inferred from homology"/>
<dbReference type="PANTHER" id="PTHR12433">
    <property type="entry name" value="MEDIATOR OF RNA POLYMERASE II TRANSCRIPTION SUBUNIT 25"/>
    <property type="match status" value="1"/>
</dbReference>
<evidence type="ECO:0000313" key="6">
    <source>
        <dbReference type="Proteomes" id="UP000326396"/>
    </source>
</evidence>
<evidence type="ECO:0000256" key="1">
    <source>
        <dbReference type="ARBA" id="ARBA00009102"/>
    </source>
</evidence>
<dbReference type="PANTHER" id="PTHR12433:SF11">
    <property type="entry name" value="MEDIATOR OF RNA POLYMERASE II TRANSCRIPTION SUBUNIT 25"/>
    <property type="match status" value="1"/>
</dbReference>
<name>A0A5N6NP82_9ASTR</name>
<evidence type="ECO:0000256" key="2">
    <source>
        <dbReference type="ARBA" id="ARBA00019694"/>
    </source>
</evidence>
<evidence type="ECO:0000313" key="5">
    <source>
        <dbReference type="EMBL" id="KAD4983036.1"/>
    </source>
</evidence>
<dbReference type="GO" id="GO:0005667">
    <property type="term" value="C:transcription regulator complex"/>
    <property type="evidence" value="ECO:0007669"/>
    <property type="project" value="TreeGrafter"/>
</dbReference>
<dbReference type="Pfam" id="PF11265">
    <property type="entry name" value="Med25_VWA"/>
    <property type="match status" value="1"/>
</dbReference>
<keyword evidence="3" id="KW-0472">Membrane</keyword>
<dbReference type="InterPro" id="IPR021419">
    <property type="entry name" value="Mediator_Med25_VWA"/>
</dbReference>
<keyword evidence="6" id="KW-1185">Reference proteome</keyword>
<comment type="caution">
    <text evidence="5">The sequence shown here is derived from an EMBL/GenBank/DDBJ whole genome shotgun (WGS) entry which is preliminary data.</text>
</comment>